<dbReference type="AlphaFoldDB" id="A0A931J3F7"/>
<protein>
    <submittedName>
        <fullName evidence="1">Uncharacterized protein</fullName>
    </submittedName>
</protein>
<evidence type="ECO:0000313" key="1">
    <source>
        <dbReference type="EMBL" id="MBH9576839.1"/>
    </source>
</evidence>
<comment type="caution">
    <text evidence="1">The sequence shown here is derived from an EMBL/GenBank/DDBJ whole genome shotgun (WGS) entry which is preliminary data.</text>
</comment>
<name>A0A931J3F7_9BURK</name>
<gene>
    <name evidence="1" type="ORF">I7X39_07975</name>
</gene>
<organism evidence="1 2">
    <name type="scientific">Inhella proteolytica</name>
    <dbReference type="NCBI Taxonomy" id="2795029"/>
    <lineage>
        <taxon>Bacteria</taxon>
        <taxon>Pseudomonadati</taxon>
        <taxon>Pseudomonadota</taxon>
        <taxon>Betaproteobacteria</taxon>
        <taxon>Burkholderiales</taxon>
        <taxon>Sphaerotilaceae</taxon>
        <taxon>Inhella</taxon>
    </lineage>
</organism>
<proteinExistence type="predicted"/>
<evidence type="ECO:0000313" key="2">
    <source>
        <dbReference type="Proteomes" id="UP000613266"/>
    </source>
</evidence>
<keyword evidence="2" id="KW-1185">Reference proteome</keyword>
<dbReference type="EMBL" id="JAEDAK010000004">
    <property type="protein sequence ID" value="MBH9576839.1"/>
    <property type="molecule type" value="Genomic_DNA"/>
</dbReference>
<accession>A0A931J3F7</accession>
<dbReference type="RefSeq" id="WP_198110447.1">
    <property type="nucleotide sequence ID" value="NZ_JAEDAK010000004.1"/>
</dbReference>
<reference evidence="1" key="1">
    <citation type="submission" date="2020-12" db="EMBL/GenBank/DDBJ databases">
        <title>The genome sequence of Inhella sp. 1Y17.</title>
        <authorList>
            <person name="Liu Y."/>
        </authorList>
    </citation>
    <scope>NUCLEOTIDE SEQUENCE</scope>
    <source>
        <strain evidence="1">1Y17</strain>
    </source>
</reference>
<dbReference type="Proteomes" id="UP000613266">
    <property type="component" value="Unassembled WGS sequence"/>
</dbReference>
<sequence length="245" mass="27024">MKPTSAQTRRLREMYRSAGWPCLDSLELELLAAGWLERLQDPDGRERLRLTDAGVQAAVLGLQGNRARRDAHEDLVARTATELQRAGRLVWTRLSLRAGLAREPAPERPELLPAASAPPPKRWLLCEPDVYSLYPSSKPEGLAVAIHEIKVRRADLLADLRRPDKRAAYAALSSQTWFVLAAGIAEVQEIPEGFGVWIAHPTHFELGRPAPQRPHAIDHGTFLALAKASPQPFDNAAAQPPLTDA</sequence>